<evidence type="ECO:0008006" key="3">
    <source>
        <dbReference type="Google" id="ProtNLM"/>
    </source>
</evidence>
<reference evidence="2" key="1">
    <citation type="journal article" date="2019" name="Int. J. Syst. Evol. Microbiol.">
        <title>The Global Catalogue of Microorganisms (GCM) 10K type strain sequencing project: providing services to taxonomists for standard genome sequencing and annotation.</title>
        <authorList>
            <consortium name="The Broad Institute Genomics Platform"/>
            <consortium name="The Broad Institute Genome Sequencing Center for Infectious Disease"/>
            <person name="Wu L."/>
            <person name="Ma J."/>
        </authorList>
    </citation>
    <scope>NUCLEOTIDE SEQUENCE [LARGE SCALE GENOMIC DNA]</scope>
    <source>
        <strain evidence="2">CGMCC 1.8957</strain>
    </source>
</reference>
<dbReference type="SUPFAM" id="SSF51905">
    <property type="entry name" value="FAD/NAD(P)-binding domain"/>
    <property type="match status" value="1"/>
</dbReference>
<accession>A0ABQ3LGF4</accession>
<gene>
    <name evidence="1" type="ORF">GCM10008023_17870</name>
</gene>
<name>A0ABQ3LGF4_9SPHN</name>
<dbReference type="InterPro" id="IPR036188">
    <property type="entry name" value="FAD/NAD-bd_sf"/>
</dbReference>
<organism evidence="1 2">
    <name type="scientific">Sphingomonas glacialis</name>
    <dbReference type="NCBI Taxonomy" id="658225"/>
    <lineage>
        <taxon>Bacteria</taxon>
        <taxon>Pseudomonadati</taxon>
        <taxon>Pseudomonadota</taxon>
        <taxon>Alphaproteobacteria</taxon>
        <taxon>Sphingomonadales</taxon>
        <taxon>Sphingomonadaceae</taxon>
        <taxon>Sphingomonas</taxon>
    </lineage>
</organism>
<evidence type="ECO:0000313" key="2">
    <source>
        <dbReference type="Proteomes" id="UP000652430"/>
    </source>
</evidence>
<comment type="caution">
    <text evidence="1">The sequence shown here is derived from an EMBL/GenBank/DDBJ whole genome shotgun (WGS) entry which is preliminary data.</text>
</comment>
<keyword evidence="2" id="KW-1185">Reference proteome</keyword>
<proteinExistence type="predicted"/>
<sequence>MSIESRTIDVAIVGGGLHGSLVALALARWRPEARVLLIEACDRFGGGPIAPFRLRDVGTAMSLVIEPLIVGEWPRYYVELGDETHSVADALGLIDPAQLHAEVFAHLGSARCWRNVSAIPRGDQIIATPRGEIRAGLVLDLRPPPPTAGPAILATMIDYRSPDPLGLRYPILLDSVLAGRTGAAVWQYFPIGRHGVMARALRFDATPLTLPVRFAVTTLRAPREIALSFAADPRWSSLPPHPLLPSAMGSAAALAQAVIALPEWTPAAYAAARARAAAKIAPAVAARAALFATLRDDPDRRCTVLAEMAMDMTV</sequence>
<dbReference type="Pfam" id="PF05834">
    <property type="entry name" value="Lycopene_cycl"/>
    <property type="match status" value="1"/>
</dbReference>
<dbReference type="Proteomes" id="UP000652430">
    <property type="component" value="Unassembled WGS sequence"/>
</dbReference>
<evidence type="ECO:0000313" key="1">
    <source>
        <dbReference type="EMBL" id="GHH15272.1"/>
    </source>
</evidence>
<dbReference type="RefSeq" id="WP_189675948.1">
    <property type="nucleotide sequence ID" value="NZ_BNAQ01000002.1"/>
</dbReference>
<protein>
    <recommendedName>
        <fullName evidence="3">Lycopene cyclase</fullName>
    </recommendedName>
</protein>
<dbReference type="Gene3D" id="3.50.50.60">
    <property type="entry name" value="FAD/NAD(P)-binding domain"/>
    <property type="match status" value="1"/>
</dbReference>
<dbReference type="EMBL" id="BNAQ01000002">
    <property type="protein sequence ID" value="GHH15272.1"/>
    <property type="molecule type" value="Genomic_DNA"/>
</dbReference>